<evidence type="ECO:0000256" key="14">
    <source>
        <dbReference type="ARBA" id="ARBA00023132"/>
    </source>
</evidence>
<feature type="region of interest" description="Disordered" evidence="24">
    <location>
        <begin position="2210"/>
        <end position="2232"/>
    </location>
</feature>
<organism evidence="27 28">
    <name type="scientific">Galendromus occidentalis</name>
    <name type="common">western predatory mite</name>
    <dbReference type="NCBI Taxonomy" id="34638"/>
    <lineage>
        <taxon>Eukaryota</taxon>
        <taxon>Metazoa</taxon>
        <taxon>Ecdysozoa</taxon>
        <taxon>Arthropoda</taxon>
        <taxon>Chelicerata</taxon>
        <taxon>Arachnida</taxon>
        <taxon>Acari</taxon>
        <taxon>Parasitiformes</taxon>
        <taxon>Mesostigmata</taxon>
        <taxon>Gamasina</taxon>
        <taxon>Phytoseioidea</taxon>
        <taxon>Phytoseiidae</taxon>
        <taxon>Typhlodrominae</taxon>
        <taxon>Galendromus</taxon>
    </lineage>
</organism>
<dbReference type="GO" id="GO:0008270">
    <property type="term" value="F:zinc ion binding"/>
    <property type="evidence" value="ECO:0007669"/>
    <property type="project" value="UniProtKB-KW"/>
</dbReference>
<evidence type="ECO:0000256" key="23">
    <source>
        <dbReference type="SAM" id="Coils"/>
    </source>
</evidence>
<sequence length="2414" mass="264553">MSKKRLEVDAQVKKLLASCKSEEERIHRYLRIAQQYLYIDEHCEAEKYLLRYIKAKPDSHEAHKLVGELYLKLRRFQDAYDSLKRSYELSENKEVLANICEAAPLASIALSVKKGWLKAAEEANIPQMSMLGLREAVLREGEFSVLEMEAVLKERSILYPLEPEAQIKLLVFYAEANRFEDCVRIILREESKQELRNSPQWYRACQNALNKLRSSKAMPYDQTLALLHLHISQRLTMGLITDPFFIADQDKGSVGLEAFFKQLEVFDNLLDEALSNQQWYRECLWSFVLDHFTGQLLFLFALGMLRRADESNREDAYRARGQALMFCALEYKPKKLTNETWFSKLKDDVRKLLLQVHLDGSYRTTVCYYCLANTSTDPSLAESVKIALSGNSAVKFVTERLFPGKAIAAVFNQTVLARACTKLPDRSVIAPYESNSCIAFAGSLEHIVWLLLSGAEMPTEKIFPSLLLVPSTMDGAHTPSQSDIDAFLAAVLAAVRLFGSKLDIIRPTVPREILHRAFTTNKQQNFWNAMYRTFVKKVNAGRDLIQPKKVVSDGLDIVRGKDAKKSMPVYYLIQIARDLHEKGRKKAPYFGAAVNYYRIVLARLDEQHRIQPAIGGGRAAPSVLFEIPKTMAASEDAGGYRGEANLEIGKFLLYSGQLERARSTLESVHNPKGYLYYARAAGKLCDELMSEGDVDTIERLLEKSSALLKKGLQMAQSDPELSEKLKKELESLKFKASETTSCLDVELNVSGLNTRETTSLPEVDMNKIDTLIKEQTAKILVDSTQKSAKLETELTELKAMQAKLIETLAQVLAEQTIISSQTKAAVATNSEMVIKVAQISQQLTRIEEQVSLSQTSADYTDYQDTSSSSRTQQYQSGGLVIPPGAGLPQFNLTGVQHPSAQTSFAAAAPTKPQSAVVTPKDDFSKNKILFEAEGTIYESRAGVSYSAVSGVHKIVILQTPNKGPILNSLWYFDAQRVYISHDLGRMTFSTYDTGDGQTNVQWTHGDKSYYIRFTDWSIQPGEILMRVFQDCGVPQEPCQPAKENIFLAAALNKTPTKSLASTTSPRPDVAVETPKSSIFSSLAMTTPNTTSVPLATPVAVSSSPGILPTPAAPSVSPANASSPFALGFGKSSPFTSVTGKAAVAAPAAAPVSTFGQTPSLGGFTFNSTPVVAANTVPAPTEVKAAEKSKTEEEPNPFSGFSFQFPKPEAPQPTLGSGWPLTTSSSAASTTPTSKVFSFSALTPTVSTVASSPSNPAAGVEGGDAEGEDYECTAQFKPVIELPQLVDAKTGEEDEDAKFCDRAKLYRFDQQTREWKERGLGEVKILRNKTTGKYRVLMRREQVLKICANHPILPGMELKPRPKPTEHLWFAPDFADGEQKYEQFVIRFKTKEQAEKFKEVFDEGVKAASDSTSVETSPSAKIPSIPVKEEASQGKPLPSLSEMFKVAAGSWSCSTCLVNNKADASTCISCGTSKSGAASQDTASSAPAVSSPFKFGVPVAAKDNAPPAVPSFGDFFKPDPKNWECSSCYVSNPPTAESCQACSAARAFKFGLPKTSSFGFSTSNPDTTQASKAPISTTYTFGTSANSSSAPQPATGFVFGNTVASTQAPAASTTPTAPVSVKKEVEDQTPPAAELSAGFTFGSPQQHKFSFEASGVRHSEDDDDQVVESQDRDFAPAVASLPPEVEVVTGEEGQTCLYSVRAKLYRFANKEWKERGVGDFKILQDPNTSKVRLTMRREQVHKVCLNHYLTKQINFSKRDDRTLEWQALDFAEGEPEPTLFAIRVRNRETASAMLDAILDAQGKQAPTPVKASPKSASPSVETTPKQKTASPLKPQVLFSDSTDAQESSASIRSDSVEVVKIERACDADVMRARALMLPDHFFLYEGRQHKCKGCRGCEQEEANEACAATPPVKPEEQAAVKPKKVAQKKSPQPAEKSAPAETSAPALQGLAAVKIESQTTKTPPKAPPVFGAPPAFGTVPVEKTQKETLKPLEPSETTTDSGFLFGAGSSMTFSALAAKGSTTGFAKSGGDNPPWGGGQVSSFFSSFSKTGATSSPGKNDDSTQDVEEVEPSKDIHFEPVIPLPDLVAVQTGEEQDQVLYSQRAKLYVYHGETSEWKERALGEAKILRCTDGRARIVVRRDMVHKVACNHYITDGMELKPLSTSNNSLTWSAVDFAEGDPTPQLFALKVKTEARLNEFKEIFDQEVEKARKAKEGLDQTDDGDAAGGNGDDLEDFEIVKCGPEGVATTREDAKEDYEEEVYEYDETAEEDDEYEEGEHDFDEDNVLFSAVVDITEEMPIGGNKWLDLGQGIVRIVYDDDIFGHVIYLSDAATDTIIAKTIIAVQTSLRETGRKAIWMAQDVKQEPLLRRRFSIEFCTDDDLKNFSVVFNEGKDTALKCGILENSDQPPWTSPAAP</sequence>
<evidence type="ECO:0000256" key="24">
    <source>
        <dbReference type="SAM" id="MobiDB-lite"/>
    </source>
</evidence>
<feature type="compositionally biased region" description="Basic and acidic residues" evidence="24">
    <location>
        <begin position="1183"/>
        <end position="1192"/>
    </location>
</feature>
<keyword evidence="15" id="KW-0472">Membrane</keyword>
<dbReference type="GeneID" id="100901212"/>
<feature type="domain" description="RanBD1" evidence="25">
    <location>
        <begin position="1274"/>
        <end position="1409"/>
    </location>
</feature>
<feature type="coiled-coil region" evidence="23">
    <location>
        <begin position="780"/>
        <end position="807"/>
    </location>
</feature>
<evidence type="ECO:0000256" key="17">
    <source>
        <dbReference type="ARBA" id="ARBA00060842"/>
    </source>
</evidence>
<keyword evidence="5" id="KW-0597">Phosphoprotein</keyword>
<dbReference type="InterPro" id="IPR001876">
    <property type="entry name" value="Znf_RanBP2"/>
</dbReference>
<dbReference type="CDD" id="cd00835">
    <property type="entry name" value="RanBD_family"/>
    <property type="match status" value="3"/>
</dbReference>
<keyword evidence="6" id="KW-0479">Metal-binding</keyword>
<feature type="domain" description="RanBD1" evidence="25">
    <location>
        <begin position="1673"/>
        <end position="1805"/>
    </location>
</feature>
<feature type="compositionally biased region" description="Low complexity" evidence="24">
    <location>
        <begin position="1804"/>
        <end position="1819"/>
    </location>
</feature>
<feature type="compositionally biased region" description="Polar residues" evidence="24">
    <location>
        <begin position="1837"/>
        <end position="1852"/>
    </location>
</feature>
<dbReference type="PROSITE" id="PS50005">
    <property type="entry name" value="TPR"/>
    <property type="match status" value="1"/>
</dbReference>
<dbReference type="GO" id="GO:0005096">
    <property type="term" value="F:GTPase activator activity"/>
    <property type="evidence" value="ECO:0007669"/>
    <property type="project" value="TreeGrafter"/>
</dbReference>
<dbReference type="CDD" id="cd13175">
    <property type="entry name" value="RanBD5_RanBP2_insect-like"/>
    <property type="match status" value="1"/>
</dbReference>
<accession>A0AAJ7PAH4</accession>
<dbReference type="PANTHER" id="PTHR23138">
    <property type="entry name" value="RAN BINDING PROTEIN"/>
    <property type="match status" value="1"/>
</dbReference>
<keyword evidence="14" id="KW-0906">Nuclear pore complex</keyword>
<dbReference type="FunFam" id="4.10.1060.10:FF:000001">
    <property type="entry name" value="Nuclear pore complex protein Nup153"/>
    <property type="match status" value="1"/>
</dbReference>
<evidence type="ECO:0000256" key="5">
    <source>
        <dbReference type="ARBA" id="ARBA00022553"/>
    </source>
</evidence>
<keyword evidence="22" id="KW-0802">TPR repeat</keyword>
<evidence type="ECO:0000256" key="6">
    <source>
        <dbReference type="ARBA" id="ARBA00022723"/>
    </source>
</evidence>
<feature type="domain" description="RanBP2-type" evidence="26">
    <location>
        <begin position="1516"/>
        <end position="1547"/>
    </location>
</feature>
<evidence type="ECO:0000256" key="11">
    <source>
        <dbReference type="ARBA" id="ARBA00022927"/>
    </source>
</evidence>
<feature type="region of interest" description="Disordered" evidence="24">
    <location>
        <begin position="2246"/>
        <end position="2277"/>
    </location>
</feature>
<evidence type="ECO:0000313" key="27">
    <source>
        <dbReference type="Proteomes" id="UP000694867"/>
    </source>
</evidence>
<dbReference type="PROSITE" id="PS01358">
    <property type="entry name" value="ZF_RANBP2_1"/>
    <property type="match status" value="2"/>
</dbReference>
<evidence type="ECO:0000256" key="9">
    <source>
        <dbReference type="ARBA" id="ARBA00022816"/>
    </source>
</evidence>
<keyword evidence="8 21" id="KW-0863">Zinc-finger</keyword>
<dbReference type="GO" id="GO:0031965">
    <property type="term" value="C:nuclear membrane"/>
    <property type="evidence" value="ECO:0007669"/>
    <property type="project" value="UniProtKB-SubCell"/>
</dbReference>
<dbReference type="InterPro" id="IPR000156">
    <property type="entry name" value="Ran_bind_dom"/>
</dbReference>
<dbReference type="GO" id="GO:0051028">
    <property type="term" value="P:mRNA transport"/>
    <property type="evidence" value="ECO:0007669"/>
    <property type="project" value="UniProtKB-KW"/>
</dbReference>
<dbReference type="RefSeq" id="XP_018495508.2">
    <property type="nucleotide sequence ID" value="XM_018639992.2"/>
</dbReference>
<dbReference type="Pfam" id="PF00641">
    <property type="entry name" value="Zn_ribbon_RanBP"/>
    <property type="match status" value="2"/>
</dbReference>
<evidence type="ECO:0000256" key="1">
    <source>
        <dbReference type="ARBA" id="ARBA00001947"/>
    </source>
</evidence>
<feature type="compositionally biased region" description="Low complexity" evidence="24">
    <location>
        <begin position="1245"/>
        <end position="1258"/>
    </location>
</feature>
<evidence type="ECO:0000256" key="12">
    <source>
        <dbReference type="ARBA" id="ARBA00023010"/>
    </source>
</evidence>
<keyword evidence="7" id="KW-0677">Repeat</keyword>
<evidence type="ECO:0000256" key="13">
    <source>
        <dbReference type="ARBA" id="ARBA00023125"/>
    </source>
</evidence>
<dbReference type="InterPro" id="IPR011990">
    <property type="entry name" value="TPR-like_helical_dom_sf"/>
</dbReference>
<feature type="domain" description="RanBD1" evidence="25">
    <location>
        <begin position="2075"/>
        <end position="2210"/>
    </location>
</feature>
<dbReference type="InterPro" id="IPR045255">
    <property type="entry name" value="RanBP1-like"/>
</dbReference>
<keyword evidence="9" id="KW-0509">mRNA transport</keyword>
<evidence type="ECO:0000256" key="4">
    <source>
        <dbReference type="ARBA" id="ARBA00022448"/>
    </source>
</evidence>
<evidence type="ECO:0000313" key="28">
    <source>
        <dbReference type="RefSeq" id="XP_018495508.2"/>
    </source>
</evidence>
<keyword evidence="12" id="KW-0811">Translocation</keyword>
<feature type="repeat" description="TPR" evidence="22">
    <location>
        <begin position="60"/>
        <end position="93"/>
    </location>
</feature>
<dbReference type="InterPro" id="IPR011993">
    <property type="entry name" value="PH-like_dom_sf"/>
</dbReference>
<dbReference type="FunFam" id="2.30.29.30:FF:000018">
    <property type="entry name" value="E3 SUMO-protein ligase RanBP2"/>
    <property type="match status" value="1"/>
</dbReference>
<comment type="similarity">
    <text evidence="17">Belongs to the NUP153 family.</text>
</comment>
<feature type="region of interest" description="Disordered" evidence="24">
    <location>
        <begin position="1245"/>
        <end position="1265"/>
    </location>
</feature>
<protein>
    <recommendedName>
        <fullName evidence="18">Nuclear pore complex protein Nup153</fullName>
    </recommendedName>
    <alternativeName>
        <fullName evidence="20">153 kDa nucleoporin</fullName>
    </alternativeName>
    <alternativeName>
        <fullName evidence="19">Nucleoporin Nup153</fullName>
    </alternativeName>
</protein>
<dbReference type="PROSITE" id="PS50196">
    <property type="entry name" value="RANBD1"/>
    <property type="match status" value="3"/>
</dbReference>
<dbReference type="InterPro" id="IPR036443">
    <property type="entry name" value="Znf_RanBP2_sf"/>
</dbReference>
<dbReference type="Gene3D" id="4.10.1060.10">
    <property type="entry name" value="Zinc finger, RanBP2-type"/>
    <property type="match status" value="2"/>
</dbReference>
<dbReference type="KEGG" id="goe:100901212"/>
<comment type="cofactor">
    <cofactor evidence="1">
        <name>Zn(2+)</name>
        <dbReference type="ChEBI" id="CHEBI:29105"/>
    </cofactor>
</comment>
<dbReference type="Pfam" id="PF00638">
    <property type="entry name" value="Ran_BP1"/>
    <property type="match status" value="3"/>
</dbReference>
<dbReference type="SUPFAM" id="SSF50729">
    <property type="entry name" value="PH domain-like"/>
    <property type="match status" value="3"/>
</dbReference>
<evidence type="ECO:0000256" key="22">
    <source>
        <dbReference type="PROSITE-ProRule" id="PRU00339"/>
    </source>
</evidence>
<evidence type="ECO:0000256" key="18">
    <source>
        <dbReference type="ARBA" id="ARBA00068609"/>
    </source>
</evidence>
<evidence type="ECO:0000256" key="3">
    <source>
        <dbReference type="ARBA" id="ARBA00004567"/>
    </source>
</evidence>
<dbReference type="InterPro" id="IPR019734">
    <property type="entry name" value="TPR_rpt"/>
</dbReference>
<keyword evidence="16" id="KW-0539">Nucleus</keyword>
<keyword evidence="23" id="KW-0175">Coiled coil</keyword>
<evidence type="ECO:0000256" key="10">
    <source>
        <dbReference type="ARBA" id="ARBA00022833"/>
    </source>
</evidence>
<dbReference type="PANTHER" id="PTHR23138:SF87">
    <property type="entry name" value="E3 SUMO-PROTEIN LIGASE RANBP2"/>
    <property type="match status" value="1"/>
</dbReference>
<evidence type="ECO:0000259" key="26">
    <source>
        <dbReference type="PROSITE" id="PS50199"/>
    </source>
</evidence>
<evidence type="ECO:0000256" key="19">
    <source>
        <dbReference type="ARBA" id="ARBA00078197"/>
    </source>
</evidence>
<reference evidence="28" key="1">
    <citation type="submission" date="2025-08" db="UniProtKB">
        <authorList>
            <consortium name="RefSeq"/>
        </authorList>
    </citation>
    <scope>IDENTIFICATION</scope>
</reference>
<dbReference type="GO" id="GO:0003677">
    <property type="term" value="F:DNA binding"/>
    <property type="evidence" value="ECO:0007669"/>
    <property type="project" value="UniProtKB-KW"/>
</dbReference>
<dbReference type="GO" id="GO:0015031">
    <property type="term" value="P:protein transport"/>
    <property type="evidence" value="ECO:0007669"/>
    <property type="project" value="UniProtKB-KW"/>
</dbReference>
<proteinExistence type="inferred from homology"/>
<dbReference type="SUPFAM" id="SSF90209">
    <property type="entry name" value="Ran binding protein zinc finger-like"/>
    <property type="match status" value="1"/>
</dbReference>
<dbReference type="GO" id="GO:0005643">
    <property type="term" value="C:nuclear pore"/>
    <property type="evidence" value="ECO:0007669"/>
    <property type="project" value="UniProtKB-SubCell"/>
</dbReference>
<evidence type="ECO:0000259" key="25">
    <source>
        <dbReference type="PROSITE" id="PS50196"/>
    </source>
</evidence>
<feature type="compositionally biased region" description="Acidic residues" evidence="24">
    <location>
        <begin position="2252"/>
        <end position="2277"/>
    </location>
</feature>
<name>A0AAJ7PAH4_9ACAR</name>
<evidence type="ECO:0000256" key="2">
    <source>
        <dbReference type="ARBA" id="ARBA00004126"/>
    </source>
</evidence>
<dbReference type="PROSITE" id="PS50199">
    <property type="entry name" value="ZF_RANBP2_2"/>
    <property type="match status" value="2"/>
</dbReference>
<dbReference type="SMART" id="SM00160">
    <property type="entry name" value="RanBD"/>
    <property type="match status" value="3"/>
</dbReference>
<dbReference type="Gene3D" id="2.30.29.30">
    <property type="entry name" value="Pleckstrin-homology domain (PH domain)/Phosphotyrosine-binding domain (PTB)"/>
    <property type="match status" value="3"/>
</dbReference>
<dbReference type="SUPFAM" id="SSF48452">
    <property type="entry name" value="TPR-like"/>
    <property type="match status" value="1"/>
</dbReference>
<feature type="region of interest" description="Disordered" evidence="24">
    <location>
        <begin position="1905"/>
        <end position="1942"/>
    </location>
</feature>
<evidence type="ECO:0000256" key="15">
    <source>
        <dbReference type="ARBA" id="ARBA00023136"/>
    </source>
</evidence>
<keyword evidence="27" id="KW-1185">Reference proteome</keyword>
<keyword evidence="10" id="KW-0862">Zinc</keyword>
<dbReference type="GO" id="GO:0005737">
    <property type="term" value="C:cytoplasm"/>
    <property type="evidence" value="ECO:0007669"/>
    <property type="project" value="TreeGrafter"/>
</dbReference>
<evidence type="ECO:0000256" key="21">
    <source>
        <dbReference type="PROSITE-ProRule" id="PRU00322"/>
    </source>
</evidence>
<feature type="region of interest" description="Disordered" evidence="24">
    <location>
        <begin position="1411"/>
        <end position="1433"/>
    </location>
</feature>
<feature type="region of interest" description="Disordered" evidence="24">
    <location>
        <begin position="2045"/>
        <end position="2070"/>
    </location>
</feature>
<keyword evidence="4" id="KW-0813">Transport</keyword>
<evidence type="ECO:0000256" key="7">
    <source>
        <dbReference type="ARBA" id="ARBA00022737"/>
    </source>
</evidence>
<dbReference type="Proteomes" id="UP000694867">
    <property type="component" value="Unplaced"/>
</dbReference>
<dbReference type="SMART" id="SM00547">
    <property type="entry name" value="ZnF_RBZ"/>
    <property type="match status" value="2"/>
</dbReference>
<evidence type="ECO:0000256" key="16">
    <source>
        <dbReference type="ARBA" id="ARBA00023242"/>
    </source>
</evidence>
<gene>
    <name evidence="28" type="primary">LOC100901212</name>
</gene>
<evidence type="ECO:0000256" key="20">
    <source>
        <dbReference type="ARBA" id="ARBA00079437"/>
    </source>
</evidence>
<keyword evidence="13" id="KW-0238">DNA-binding</keyword>
<evidence type="ECO:0000256" key="8">
    <source>
        <dbReference type="ARBA" id="ARBA00022771"/>
    </source>
</evidence>
<feature type="region of interest" description="Disordered" evidence="24">
    <location>
        <begin position="1801"/>
        <end position="1852"/>
    </location>
</feature>
<keyword evidence="11" id="KW-0653">Protein transport</keyword>
<feature type="region of interest" description="Disordered" evidence="24">
    <location>
        <begin position="1182"/>
        <end position="1226"/>
    </location>
</feature>
<comment type="subcellular location">
    <subcellularLocation>
        <location evidence="2">Nucleus membrane</location>
    </subcellularLocation>
    <subcellularLocation>
        <location evidence="3">Nucleus</location>
        <location evidence="3">Nuclear pore complex</location>
    </subcellularLocation>
</comment>
<dbReference type="Gene3D" id="1.25.40.10">
    <property type="entry name" value="Tetratricopeptide repeat domain"/>
    <property type="match status" value="1"/>
</dbReference>
<feature type="domain" description="RanBP2-type" evidence="26">
    <location>
        <begin position="1446"/>
        <end position="1475"/>
    </location>
</feature>